<keyword evidence="3" id="KW-1185">Reference proteome</keyword>
<feature type="region of interest" description="Disordered" evidence="1">
    <location>
        <begin position="242"/>
        <end position="287"/>
    </location>
</feature>
<evidence type="ECO:0000313" key="3">
    <source>
        <dbReference type="Proteomes" id="UP001589789"/>
    </source>
</evidence>
<dbReference type="Gene3D" id="3.40.50.740">
    <property type="match status" value="1"/>
</dbReference>
<protein>
    <submittedName>
        <fullName evidence="2">Uncharacterized protein</fullName>
    </submittedName>
</protein>
<reference evidence="2 3" key="1">
    <citation type="submission" date="2024-09" db="EMBL/GenBank/DDBJ databases">
        <authorList>
            <person name="Sun Q."/>
            <person name="Mori K."/>
        </authorList>
    </citation>
    <scope>NUCLEOTIDE SEQUENCE [LARGE SCALE GENOMIC DNA]</scope>
    <source>
        <strain evidence="2 3">CCM 7468</strain>
    </source>
</reference>
<evidence type="ECO:0000256" key="1">
    <source>
        <dbReference type="SAM" id="MobiDB-lite"/>
    </source>
</evidence>
<sequence length="287" mass="29995">MGGPSASLPLLRPAGEARPDWWIIAQVAARLGWATDFTWDGPAAIFREHAALTGLGNGGRRAFDISGLAGMTDAEYKAMALTRWPVPAAGAAPARFFADGAFPAGRARFVGVSHAERPEGDGRLTLLTGGTTRQGSRRRRRPSPGSWPCCRWRVGNGRGWRIPPAGLHRGVLLREGRAEAALFLGPHQRLPPRDWPAGVLAGNGVAPLAALLAGRVADGPPPSPNLRVCHGVSQDAVRGAVRGARRGVQPGRGGRGDARARAAPGDRGAARGRDRGRLSGAGRSGMA</sequence>
<evidence type="ECO:0000313" key="2">
    <source>
        <dbReference type="EMBL" id="MFC0387024.1"/>
    </source>
</evidence>
<proteinExistence type="predicted"/>
<dbReference type="Proteomes" id="UP001589789">
    <property type="component" value="Unassembled WGS sequence"/>
</dbReference>
<organism evidence="2 3">
    <name type="scientific">Muricoccus vinaceus</name>
    <dbReference type="NCBI Taxonomy" id="424704"/>
    <lineage>
        <taxon>Bacteria</taxon>
        <taxon>Pseudomonadati</taxon>
        <taxon>Pseudomonadota</taxon>
        <taxon>Alphaproteobacteria</taxon>
        <taxon>Acetobacterales</taxon>
        <taxon>Roseomonadaceae</taxon>
        <taxon>Muricoccus</taxon>
    </lineage>
</organism>
<feature type="compositionally biased region" description="Basic and acidic residues" evidence="1">
    <location>
        <begin position="268"/>
        <end position="277"/>
    </location>
</feature>
<dbReference type="EMBL" id="JBHLVZ010000043">
    <property type="protein sequence ID" value="MFC0387024.1"/>
    <property type="molecule type" value="Genomic_DNA"/>
</dbReference>
<name>A0ABV6ITT3_9PROT</name>
<dbReference type="RefSeq" id="WP_377052206.1">
    <property type="nucleotide sequence ID" value="NZ_JBHLVZ010000043.1"/>
</dbReference>
<accession>A0ABV6ITT3</accession>
<comment type="caution">
    <text evidence="2">The sequence shown here is derived from an EMBL/GenBank/DDBJ whole genome shotgun (WGS) entry which is preliminary data.</text>
</comment>
<feature type="compositionally biased region" description="Low complexity" evidence="1">
    <location>
        <begin position="278"/>
        <end position="287"/>
    </location>
</feature>
<dbReference type="SUPFAM" id="SSF53706">
    <property type="entry name" value="Formate dehydrogenase/DMSO reductase, domains 1-3"/>
    <property type="match status" value="1"/>
</dbReference>
<feature type="region of interest" description="Disordered" evidence="1">
    <location>
        <begin position="120"/>
        <end position="146"/>
    </location>
</feature>
<feature type="compositionally biased region" description="Low complexity" evidence="1">
    <location>
        <begin position="123"/>
        <end position="134"/>
    </location>
</feature>
<gene>
    <name evidence="2" type="ORF">ACFFIC_15910</name>
</gene>